<keyword evidence="2" id="KW-1185">Reference proteome</keyword>
<organism evidence="2 3">
    <name type="scientific">Angiostrongylus cantonensis</name>
    <name type="common">Rat lungworm</name>
    <dbReference type="NCBI Taxonomy" id="6313"/>
    <lineage>
        <taxon>Eukaryota</taxon>
        <taxon>Metazoa</taxon>
        <taxon>Ecdysozoa</taxon>
        <taxon>Nematoda</taxon>
        <taxon>Chromadorea</taxon>
        <taxon>Rhabditida</taxon>
        <taxon>Rhabditina</taxon>
        <taxon>Rhabditomorpha</taxon>
        <taxon>Strongyloidea</taxon>
        <taxon>Metastrongylidae</taxon>
        <taxon>Angiostrongylus</taxon>
    </lineage>
</organism>
<feature type="compositionally biased region" description="Basic and acidic residues" evidence="1">
    <location>
        <begin position="43"/>
        <end position="55"/>
    </location>
</feature>
<dbReference type="WBParaSite" id="ACAC_0001090301-mRNA-1">
    <property type="protein sequence ID" value="ACAC_0001090301-mRNA-1"/>
    <property type="gene ID" value="ACAC_0001090301"/>
</dbReference>
<feature type="region of interest" description="Disordered" evidence="1">
    <location>
        <begin position="43"/>
        <end position="99"/>
    </location>
</feature>
<reference evidence="2" key="1">
    <citation type="submission" date="2012-09" db="EMBL/GenBank/DDBJ databases">
        <authorList>
            <person name="Martin A.A."/>
        </authorList>
    </citation>
    <scope>NUCLEOTIDE SEQUENCE</scope>
</reference>
<dbReference type="AlphaFoldDB" id="A0A0K0DI22"/>
<protein>
    <submittedName>
        <fullName evidence="3">Teneurin N-terminal domain-containing protein</fullName>
    </submittedName>
</protein>
<evidence type="ECO:0000256" key="1">
    <source>
        <dbReference type="SAM" id="MobiDB-lite"/>
    </source>
</evidence>
<proteinExistence type="predicted"/>
<name>A0A0K0DI22_ANGCA</name>
<reference evidence="3" key="2">
    <citation type="submission" date="2017-02" db="UniProtKB">
        <authorList>
            <consortium name="WormBaseParasite"/>
        </authorList>
    </citation>
    <scope>IDENTIFICATION</scope>
</reference>
<dbReference type="Proteomes" id="UP000035642">
    <property type="component" value="Unassembled WGS sequence"/>
</dbReference>
<evidence type="ECO:0000313" key="3">
    <source>
        <dbReference type="WBParaSite" id="ACAC_0001090301-mRNA-1"/>
    </source>
</evidence>
<accession>A0A0K0DI22</accession>
<evidence type="ECO:0000313" key="2">
    <source>
        <dbReference type="Proteomes" id="UP000035642"/>
    </source>
</evidence>
<sequence length="99" mass="11610">MVVTVTAPRLHKGHMSCPGGYKESYCSESMDRLVGTEIRLSRERRDRNECTERKYSKQRTTWDTSEYRSDDPPPLANYPRNSHYNEDLGESDDQAWNLH</sequence>